<name>A0A1K2HKR6_9NEIS</name>
<evidence type="ECO:0000313" key="4">
    <source>
        <dbReference type="Proteomes" id="UP000186513"/>
    </source>
</evidence>
<keyword evidence="1" id="KW-0802">TPR repeat</keyword>
<accession>A0A1K2HKR6</accession>
<dbReference type="SUPFAM" id="SSF48452">
    <property type="entry name" value="TPR-like"/>
    <property type="match status" value="1"/>
</dbReference>
<dbReference type="Proteomes" id="UP000186513">
    <property type="component" value="Unassembled WGS sequence"/>
</dbReference>
<dbReference type="InterPro" id="IPR011990">
    <property type="entry name" value="TPR-like_helical_dom_sf"/>
</dbReference>
<dbReference type="Gene3D" id="1.25.40.10">
    <property type="entry name" value="Tetratricopeptide repeat domain"/>
    <property type="match status" value="1"/>
</dbReference>
<feature type="compositionally biased region" description="Low complexity" evidence="2">
    <location>
        <begin position="175"/>
        <end position="196"/>
    </location>
</feature>
<keyword evidence="4" id="KW-1185">Reference proteome</keyword>
<dbReference type="SMART" id="SM00028">
    <property type="entry name" value="TPR"/>
    <property type="match status" value="2"/>
</dbReference>
<dbReference type="EMBL" id="FPKR01000009">
    <property type="protein sequence ID" value="SFZ77412.1"/>
    <property type="molecule type" value="Genomic_DNA"/>
</dbReference>
<feature type="repeat" description="TPR" evidence="1">
    <location>
        <begin position="71"/>
        <end position="104"/>
    </location>
</feature>
<dbReference type="PROSITE" id="PS51257">
    <property type="entry name" value="PROKAR_LIPOPROTEIN"/>
    <property type="match status" value="1"/>
</dbReference>
<dbReference type="InterPro" id="IPR019734">
    <property type="entry name" value="TPR_rpt"/>
</dbReference>
<evidence type="ECO:0000313" key="3">
    <source>
        <dbReference type="EMBL" id="SFZ77412.1"/>
    </source>
</evidence>
<dbReference type="PROSITE" id="PS50005">
    <property type="entry name" value="TPR"/>
    <property type="match status" value="1"/>
</dbReference>
<feature type="region of interest" description="Disordered" evidence="2">
    <location>
        <begin position="162"/>
        <end position="208"/>
    </location>
</feature>
<sequence length="208" mass="21850">MSTKRVLSPKWMKSGLICAVIVSGLTACGTSRPPITSDALMQQANEAMSSGAQDKAADLLVQASKLNPTSDAIWVKLAQAQFERQDYPKAIDAATEALARSPNSAEARSIIFVSSMRLAVSSLSEIRADTPLSEGNKTEAEVLVKELRDTLGEAILIPGAKPLPKPAQRVRPRPVAKAAEAPATAPVAVPKPQPAQSTAASDPFGALR</sequence>
<dbReference type="AlphaFoldDB" id="A0A1K2HKR6"/>
<gene>
    <name evidence="3" type="ORF">SAMN02745887_02409</name>
</gene>
<dbReference type="OrthoDB" id="6005230at2"/>
<dbReference type="STRING" id="1121279.SAMN02745887_02409"/>
<reference evidence="3 4" key="1">
    <citation type="submission" date="2016-11" db="EMBL/GenBank/DDBJ databases">
        <authorList>
            <person name="Jaros S."/>
            <person name="Januszkiewicz K."/>
            <person name="Wedrychowicz H."/>
        </authorList>
    </citation>
    <scope>NUCLEOTIDE SEQUENCE [LARGE SCALE GENOMIC DNA]</scope>
    <source>
        <strain evidence="3 4">DSM 18899</strain>
    </source>
</reference>
<dbReference type="Pfam" id="PF14559">
    <property type="entry name" value="TPR_19"/>
    <property type="match status" value="1"/>
</dbReference>
<organism evidence="3 4">
    <name type="scientific">Chitinimonas taiwanensis DSM 18899</name>
    <dbReference type="NCBI Taxonomy" id="1121279"/>
    <lineage>
        <taxon>Bacteria</taxon>
        <taxon>Pseudomonadati</taxon>
        <taxon>Pseudomonadota</taxon>
        <taxon>Betaproteobacteria</taxon>
        <taxon>Neisseriales</taxon>
        <taxon>Chitinibacteraceae</taxon>
        <taxon>Chitinimonas</taxon>
    </lineage>
</organism>
<proteinExistence type="predicted"/>
<evidence type="ECO:0000256" key="2">
    <source>
        <dbReference type="SAM" id="MobiDB-lite"/>
    </source>
</evidence>
<evidence type="ECO:0000256" key="1">
    <source>
        <dbReference type="PROSITE-ProRule" id="PRU00339"/>
    </source>
</evidence>
<protein>
    <submittedName>
        <fullName evidence="3">TPR repeat-containing protein</fullName>
    </submittedName>
</protein>